<dbReference type="Proteomes" id="UP000243374">
    <property type="component" value="Unassembled WGS sequence"/>
</dbReference>
<sequence>MKLIIIAVGNKMPAWVTEAFTDYQKRFPPEMKLVLEEIAPVKRNGKNSDEKAKEQEAKMILEALPKKAYIIALDERGKQFTSLELGDKVGVWQNLGMDVVLIIGGPNGLTDEVRNKANELWSLSKLTLPHPLVRVFLAETIYRGWSIYANLPYHRA</sequence>
<keyword evidence="5" id="KW-0963">Cytoplasm</keyword>
<dbReference type="InterPro" id="IPR029028">
    <property type="entry name" value="Alpha/beta_knot_MTases"/>
</dbReference>
<dbReference type="GO" id="GO:0070038">
    <property type="term" value="F:rRNA (pseudouridine-N3-)-methyltransferase activity"/>
    <property type="evidence" value="ECO:0007669"/>
    <property type="project" value="UniProtKB-UniRule"/>
</dbReference>
<keyword evidence="5" id="KW-0698">rRNA processing</keyword>
<dbReference type="PANTHER" id="PTHR33603:SF1">
    <property type="entry name" value="RIBOSOMAL RNA LARGE SUBUNIT METHYLTRANSFERASE H"/>
    <property type="match status" value="1"/>
</dbReference>
<evidence type="ECO:0000256" key="4">
    <source>
        <dbReference type="ARBA" id="ARBA00038303"/>
    </source>
</evidence>
<protein>
    <recommendedName>
        <fullName evidence="5">Ribosomal RNA large subunit methyltransferase H</fullName>
        <ecNumber evidence="5">2.1.1.177</ecNumber>
    </recommendedName>
    <alternativeName>
        <fullName evidence="5">23S rRNA (pseudouridine1915-N3)-methyltransferase</fullName>
    </alternativeName>
    <alternativeName>
        <fullName evidence="5">23S rRNA m3Psi1915 methyltransferase</fullName>
    </alternativeName>
    <alternativeName>
        <fullName evidence="5">rRNA (pseudouridine-N3-)-methyltransferase RlmH</fullName>
    </alternativeName>
</protein>
<dbReference type="InterPro" id="IPR003742">
    <property type="entry name" value="RlmH-like"/>
</dbReference>
<feature type="binding site" evidence="5">
    <location>
        <position position="104"/>
    </location>
    <ligand>
        <name>S-adenosyl-L-methionine</name>
        <dbReference type="ChEBI" id="CHEBI:59789"/>
    </ligand>
</feature>
<dbReference type="AlphaFoldDB" id="A0A662Z6V5"/>
<feature type="binding site" evidence="5">
    <location>
        <begin position="123"/>
        <end position="128"/>
    </location>
    <ligand>
        <name>S-adenosyl-L-methionine</name>
        <dbReference type="ChEBI" id="CHEBI:59789"/>
    </ligand>
</feature>
<dbReference type="Gene3D" id="3.40.1280.10">
    <property type="match status" value="1"/>
</dbReference>
<evidence type="ECO:0000313" key="7">
    <source>
        <dbReference type="Proteomes" id="UP000243374"/>
    </source>
</evidence>
<dbReference type="PANTHER" id="PTHR33603">
    <property type="entry name" value="METHYLTRANSFERASE"/>
    <property type="match status" value="1"/>
</dbReference>
<evidence type="ECO:0000256" key="5">
    <source>
        <dbReference type="HAMAP-Rule" id="MF_00658"/>
    </source>
</evidence>
<organism evidence="6 7">
    <name type="scientific">Succinivibrio dextrinosolvens</name>
    <dbReference type="NCBI Taxonomy" id="83771"/>
    <lineage>
        <taxon>Bacteria</taxon>
        <taxon>Pseudomonadati</taxon>
        <taxon>Pseudomonadota</taxon>
        <taxon>Gammaproteobacteria</taxon>
        <taxon>Aeromonadales</taxon>
        <taxon>Succinivibrionaceae</taxon>
        <taxon>Succinivibrio</taxon>
    </lineage>
</organism>
<evidence type="ECO:0000256" key="3">
    <source>
        <dbReference type="ARBA" id="ARBA00022691"/>
    </source>
</evidence>
<comment type="function">
    <text evidence="5">Specifically methylates the pseudouridine at position 1915 (m3Psi1915) in 23S rRNA.</text>
</comment>
<dbReference type="NCBIfam" id="NF000986">
    <property type="entry name" value="PRK00103.1-4"/>
    <property type="match status" value="1"/>
</dbReference>
<dbReference type="PIRSF" id="PIRSF004505">
    <property type="entry name" value="MT_bac"/>
    <property type="match status" value="1"/>
</dbReference>
<dbReference type="EC" id="2.1.1.177" evidence="5"/>
<dbReference type="NCBIfam" id="TIGR00246">
    <property type="entry name" value="tRNA_RlmH_YbeA"/>
    <property type="match status" value="1"/>
</dbReference>
<dbReference type="GO" id="GO:0005737">
    <property type="term" value="C:cytoplasm"/>
    <property type="evidence" value="ECO:0007669"/>
    <property type="project" value="UniProtKB-SubCell"/>
</dbReference>
<dbReference type="Pfam" id="PF02590">
    <property type="entry name" value="SPOUT_MTase"/>
    <property type="match status" value="1"/>
</dbReference>
<comment type="subcellular location">
    <subcellularLocation>
        <location evidence="5">Cytoplasm</location>
    </subcellularLocation>
</comment>
<dbReference type="OrthoDB" id="9806643at2"/>
<accession>A0A662Z6V5</accession>
<dbReference type="CDD" id="cd18081">
    <property type="entry name" value="RlmH-like"/>
    <property type="match status" value="1"/>
</dbReference>
<reference evidence="6 7" key="1">
    <citation type="submission" date="2016-10" db="EMBL/GenBank/DDBJ databases">
        <authorList>
            <person name="Varghese N."/>
            <person name="Submissions S."/>
        </authorList>
    </citation>
    <scope>NUCLEOTIDE SEQUENCE [LARGE SCALE GENOMIC DNA]</scope>
    <source>
        <strain evidence="6 7">22B</strain>
    </source>
</reference>
<dbReference type="EMBL" id="FOSF01000004">
    <property type="protein sequence ID" value="SFJ84765.1"/>
    <property type="molecule type" value="Genomic_DNA"/>
</dbReference>
<evidence type="ECO:0000256" key="1">
    <source>
        <dbReference type="ARBA" id="ARBA00022603"/>
    </source>
</evidence>
<keyword evidence="7" id="KW-1185">Reference proteome</keyword>
<keyword evidence="1 5" id="KW-0489">Methyltransferase</keyword>
<proteinExistence type="inferred from homology"/>
<gene>
    <name evidence="5" type="primary">rlmH</name>
    <name evidence="6" type="ORF">SAMN04487865_100463</name>
</gene>
<comment type="subunit">
    <text evidence="5">Homodimer.</text>
</comment>
<dbReference type="SUPFAM" id="SSF75217">
    <property type="entry name" value="alpha/beta knot"/>
    <property type="match status" value="1"/>
</dbReference>
<name>A0A662Z6V5_9GAMM</name>
<feature type="binding site" evidence="5">
    <location>
        <position position="73"/>
    </location>
    <ligand>
        <name>S-adenosyl-L-methionine</name>
        <dbReference type="ChEBI" id="CHEBI:59789"/>
    </ligand>
</feature>
<evidence type="ECO:0000313" key="6">
    <source>
        <dbReference type="EMBL" id="SFJ84765.1"/>
    </source>
</evidence>
<dbReference type="HAMAP" id="MF_00658">
    <property type="entry name" value="23SrRNA_methyltr_H"/>
    <property type="match status" value="1"/>
</dbReference>
<comment type="catalytic activity">
    <reaction evidence="5">
        <text>pseudouridine(1915) in 23S rRNA + S-adenosyl-L-methionine = N(3)-methylpseudouridine(1915) in 23S rRNA + S-adenosyl-L-homocysteine + H(+)</text>
        <dbReference type="Rhea" id="RHEA:42752"/>
        <dbReference type="Rhea" id="RHEA-COMP:10221"/>
        <dbReference type="Rhea" id="RHEA-COMP:10222"/>
        <dbReference type="ChEBI" id="CHEBI:15378"/>
        <dbReference type="ChEBI" id="CHEBI:57856"/>
        <dbReference type="ChEBI" id="CHEBI:59789"/>
        <dbReference type="ChEBI" id="CHEBI:65314"/>
        <dbReference type="ChEBI" id="CHEBI:74486"/>
        <dbReference type="EC" id="2.1.1.177"/>
    </reaction>
</comment>
<dbReference type="InterPro" id="IPR029026">
    <property type="entry name" value="tRNA_m1G_MTases_N"/>
</dbReference>
<dbReference type="RefSeq" id="WP_074838904.1">
    <property type="nucleotide sequence ID" value="NZ_CP047056.1"/>
</dbReference>
<keyword evidence="3 5" id="KW-0949">S-adenosyl-L-methionine</keyword>
<evidence type="ECO:0000256" key="2">
    <source>
        <dbReference type="ARBA" id="ARBA00022679"/>
    </source>
</evidence>
<keyword evidence="2 5" id="KW-0808">Transferase</keyword>
<comment type="similarity">
    <text evidence="4 5">Belongs to the RNA methyltransferase RlmH family.</text>
</comment>